<organism evidence="1 2">
    <name type="scientific">Rangifer tarandus platyrhynchus</name>
    <name type="common">Svalbard reindeer</name>
    <dbReference type="NCBI Taxonomy" id="3082113"/>
    <lineage>
        <taxon>Eukaryota</taxon>
        <taxon>Metazoa</taxon>
        <taxon>Chordata</taxon>
        <taxon>Craniata</taxon>
        <taxon>Vertebrata</taxon>
        <taxon>Euteleostomi</taxon>
        <taxon>Mammalia</taxon>
        <taxon>Eutheria</taxon>
        <taxon>Laurasiatheria</taxon>
        <taxon>Artiodactyla</taxon>
        <taxon>Ruminantia</taxon>
        <taxon>Pecora</taxon>
        <taxon>Cervidae</taxon>
        <taxon>Odocoileinae</taxon>
        <taxon>Rangifer</taxon>
    </lineage>
</organism>
<proteinExistence type="predicted"/>
<gene>
    <name evidence="1" type="ORF">MRATA1EN22A_LOCUS12215</name>
</gene>
<evidence type="ECO:0000313" key="2">
    <source>
        <dbReference type="Proteomes" id="UP001162501"/>
    </source>
</evidence>
<reference evidence="1" key="1">
    <citation type="submission" date="2023-05" db="EMBL/GenBank/DDBJ databases">
        <authorList>
            <consortium name="ELIXIR-Norway"/>
        </authorList>
    </citation>
    <scope>NUCLEOTIDE SEQUENCE</scope>
</reference>
<evidence type="ECO:0000313" key="1">
    <source>
        <dbReference type="EMBL" id="CAN0112028.1"/>
    </source>
</evidence>
<reference evidence="1" key="2">
    <citation type="submission" date="2025-03" db="EMBL/GenBank/DDBJ databases">
        <authorList>
            <consortium name="ELIXIR-Norway"/>
            <consortium name="Elixir Norway"/>
        </authorList>
    </citation>
    <scope>NUCLEOTIDE SEQUENCE</scope>
</reference>
<sequence length="151" mass="16016">MHVCVLMFGSHTHTHTHTYGTSLDPRERVSTYLCVDVHVCMLVFRTHTRILTLMAPAWTLEKGCVCTCVRAGVPGTSSSNSPASLLSSPWLEEASLLGVSFSAVTLPPSSSSCSGSLSLGEVEWNAAGLGVTSWLCGPASPFPSLGFAFRI</sequence>
<name>A0AC59YZR2_RANTA</name>
<dbReference type="Proteomes" id="UP001162501">
    <property type="component" value="Chromosome 21"/>
</dbReference>
<dbReference type="EMBL" id="OX596105">
    <property type="protein sequence ID" value="CAN0112028.1"/>
    <property type="molecule type" value="Genomic_DNA"/>
</dbReference>
<accession>A0AC59YZR2</accession>
<protein>
    <submittedName>
        <fullName evidence="1">Uncharacterized protein</fullName>
    </submittedName>
</protein>